<name>A0A5D0I4U2_9FLAO</name>
<dbReference type="InterPro" id="IPR050491">
    <property type="entry name" value="AmpC-like"/>
</dbReference>
<protein>
    <submittedName>
        <fullName evidence="2">Beta-lactamase family protein</fullName>
    </submittedName>
</protein>
<dbReference type="OrthoDB" id="1522765at2"/>
<reference evidence="2 3" key="1">
    <citation type="submission" date="2019-08" db="EMBL/GenBank/DDBJ databases">
        <title>Seonamhaeicola sediminis sp. nov., isolated from marine sediment.</title>
        <authorList>
            <person name="Cao W.R."/>
        </authorList>
    </citation>
    <scope>NUCLEOTIDE SEQUENCE [LARGE SCALE GENOMIC DNA]</scope>
    <source>
        <strain evidence="2 3">B011</strain>
    </source>
</reference>
<dbReference type="AlphaFoldDB" id="A0A5D0I4U2"/>
<dbReference type="InterPro" id="IPR012338">
    <property type="entry name" value="Beta-lactam/transpept-like"/>
</dbReference>
<dbReference type="InterPro" id="IPR001466">
    <property type="entry name" value="Beta-lactam-related"/>
</dbReference>
<proteinExistence type="predicted"/>
<dbReference type="Proteomes" id="UP000323930">
    <property type="component" value="Unassembled WGS sequence"/>
</dbReference>
<dbReference type="EMBL" id="VSDQ01000577">
    <property type="protein sequence ID" value="TYA78716.1"/>
    <property type="molecule type" value="Genomic_DNA"/>
</dbReference>
<dbReference type="RefSeq" id="WP_148541996.1">
    <property type="nucleotide sequence ID" value="NZ_VSDQ01000577.1"/>
</dbReference>
<keyword evidence="3" id="KW-1185">Reference proteome</keyword>
<accession>A0A5D0I4U2</accession>
<dbReference type="PANTHER" id="PTHR46825:SF15">
    <property type="entry name" value="BETA-LACTAMASE-RELATED DOMAIN-CONTAINING PROTEIN"/>
    <property type="match status" value="1"/>
</dbReference>
<organism evidence="2 3">
    <name type="scientific">Seonamhaeicola marinus</name>
    <dbReference type="NCBI Taxonomy" id="1912246"/>
    <lineage>
        <taxon>Bacteria</taxon>
        <taxon>Pseudomonadati</taxon>
        <taxon>Bacteroidota</taxon>
        <taxon>Flavobacteriia</taxon>
        <taxon>Flavobacteriales</taxon>
        <taxon>Flavobacteriaceae</taxon>
    </lineage>
</organism>
<evidence type="ECO:0000313" key="2">
    <source>
        <dbReference type="EMBL" id="TYA78716.1"/>
    </source>
</evidence>
<dbReference type="Gene3D" id="3.40.710.10">
    <property type="entry name" value="DD-peptidase/beta-lactamase superfamily"/>
    <property type="match status" value="1"/>
</dbReference>
<comment type="caution">
    <text evidence="2">The sequence shown here is derived from an EMBL/GenBank/DDBJ whole genome shotgun (WGS) entry which is preliminary data.</text>
</comment>
<feature type="domain" description="Beta-lactamase-related" evidence="1">
    <location>
        <begin position="36"/>
        <end position="361"/>
    </location>
</feature>
<sequence length="500" mass="57078">MKRTLSRTLIFAVLTVNTLTGQDIQVKQIDSLITTILKDFKEIPGLSISVVKDEKPFFTKAYGYSNLRKQTKATVNTPYYIASVTKSFVGLLAAKLETDGIINLDTSITNYHPIKDFKDTSIFENVTIRELLSHRSGIRNDLLTWKFSAIGDYDYSTMIYLLKKKTKPLYNDKRYRYDNLGYNIFDIILHEELGLSWKKLLEKELFNPLGMNHTSANISTAIKMDWSPALPYVSINENGTPREALTKKNDETFQAAGGVISSIVDMQKFLMLYMRMGSVNDKKVFSDTLFSKTLFTYDKKKEKKDIFTSEGYGLGWNKGQFKDKKVFYHFGGFDGYFAHLSFLPKENIGMVILTNESHFGDNVSNLIASLIYDLLTKPYKIDIDYTEQIKKLRQRINKIQKAFKRDRELRSHRNWTLMHSFQNYAGTYINKLAGNLVITADKAGITVNLGISKAIASPSSNDESIRVEFRDGRGRDVLFISNDGGTMAAVYNGYVFLKQL</sequence>
<dbReference type="SUPFAM" id="SSF56601">
    <property type="entry name" value="beta-lactamase/transpeptidase-like"/>
    <property type="match status" value="1"/>
</dbReference>
<gene>
    <name evidence="2" type="ORF">FUA24_10210</name>
</gene>
<evidence type="ECO:0000313" key="3">
    <source>
        <dbReference type="Proteomes" id="UP000323930"/>
    </source>
</evidence>
<dbReference type="PANTHER" id="PTHR46825">
    <property type="entry name" value="D-ALANYL-D-ALANINE-CARBOXYPEPTIDASE/ENDOPEPTIDASE AMPH"/>
    <property type="match status" value="1"/>
</dbReference>
<dbReference type="Pfam" id="PF00144">
    <property type="entry name" value="Beta-lactamase"/>
    <property type="match status" value="1"/>
</dbReference>
<evidence type="ECO:0000259" key="1">
    <source>
        <dbReference type="Pfam" id="PF00144"/>
    </source>
</evidence>